<dbReference type="InterPro" id="IPR019888">
    <property type="entry name" value="Tscrpt_reg_AsnC-like"/>
</dbReference>
<dbReference type="PANTHER" id="PTHR30154:SF34">
    <property type="entry name" value="TRANSCRIPTIONAL REGULATOR AZLB"/>
    <property type="match status" value="1"/>
</dbReference>
<accession>A0A2S2C2A3</accession>
<keyword evidence="6" id="KW-1185">Reference proteome</keyword>
<dbReference type="SUPFAM" id="SSF46785">
    <property type="entry name" value="Winged helix' DNA-binding domain"/>
    <property type="match status" value="1"/>
</dbReference>
<dbReference type="GO" id="GO:0043565">
    <property type="term" value="F:sequence-specific DNA binding"/>
    <property type="evidence" value="ECO:0007669"/>
    <property type="project" value="InterPro"/>
</dbReference>
<dbReference type="Gene3D" id="1.10.10.10">
    <property type="entry name" value="Winged helix-like DNA-binding domain superfamily/Winged helix DNA-binding domain"/>
    <property type="match status" value="1"/>
</dbReference>
<dbReference type="Gene3D" id="3.30.70.920">
    <property type="match status" value="1"/>
</dbReference>
<reference evidence="5 6" key="1">
    <citation type="submission" date="2017-05" db="EMBL/GenBank/DDBJ databases">
        <title>Isolation of Rhodococcus sp. S2-17 biodegrading of BP-3.</title>
        <authorList>
            <person name="Lee Y."/>
            <person name="Kim K.H."/>
            <person name="Chun B.H."/>
            <person name="Jung H.S."/>
            <person name="Jeon C.O."/>
        </authorList>
    </citation>
    <scope>NUCLEOTIDE SEQUENCE [LARGE SCALE GENOMIC DNA]</scope>
    <source>
        <strain evidence="5 6">S2-17</strain>
    </source>
</reference>
<evidence type="ECO:0000256" key="2">
    <source>
        <dbReference type="ARBA" id="ARBA00023125"/>
    </source>
</evidence>
<name>A0A2S2C2A3_9NOCA</name>
<dbReference type="InterPro" id="IPR036390">
    <property type="entry name" value="WH_DNA-bd_sf"/>
</dbReference>
<evidence type="ECO:0000313" key="5">
    <source>
        <dbReference type="EMBL" id="AWK75000.1"/>
    </source>
</evidence>
<dbReference type="GO" id="GO:0005829">
    <property type="term" value="C:cytosol"/>
    <property type="evidence" value="ECO:0007669"/>
    <property type="project" value="TreeGrafter"/>
</dbReference>
<dbReference type="SMART" id="SM00344">
    <property type="entry name" value="HTH_ASNC"/>
    <property type="match status" value="1"/>
</dbReference>
<evidence type="ECO:0000256" key="1">
    <source>
        <dbReference type="ARBA" id="ARBA00023015"/>
    </source>
</evidence>
<dbReference type="RefSeq" id="WP_109334445.1">
    <property type="nucleotide sequence ID" value="NZ_CP021354.1"/>
</dbReference>
<dbReference type="InterPro" id="IPR000485">
    <property type="entry name" value="AsnC-type_HTH_dom"/>
</dbReference>
<dbReference type="GO" id="GO:0043200">
    <property type="term" value="P:response to amino acid"/>
    <property type="evidence" value="ECO:0007669"/>
    <property type="project" value="TreeGrafter"/>
</dbReference>
<dbReference type="InterPro" id="IPR011008">
    <property type="entry name" value="Dimeric_a/b-barrel"/>
</dbReference>
<feature type="domain" description="HTH asnC-type" evidence="4">
    <location>
        <begin position="7"/>
        <end position="68"/>
    </location>
</feature>
<sequence length="176" mass="18942">MKDAVQLDELDFALLDAMHADPKAGVLELSRRIKVARATVQARVRKLEESGIIAGYEPHIDISAAGFDVQAFVTLETAQGALDSVTSELESIPGVLEAFATTGSGDILCRVAAQSHLGLQQTLIDLNKSSVVARSTSVMVLSVIVPYRSMPLLRTLDRRGSAKAPAYRATDQHVDR</sequence>
<dbReference type="KEGG" id="roz:CBI38_29030"/>
<dbReference type="PANTHER" id="PTHR30154">
    <property type="entry name" value="LEUCINE-RESPONSIVE REGULATORY PROTEIN"/>
    <property type="match status" value="1"/>
</dbReference>
<organism evidence="5 6">
    <name type="scientific">Rhodococcus oxybenzonivorans</name>
    <dbReference type="NCBI Taxonomy" id="1990687"/>
    <lineage>
        <taxon>Bacteria</taxon>
        <taxon>Bacillati</taxon>
        <taxon>Actinomycetota</taxon>
        <taxon>Actinomycetes</taxon>
        <taxon>Mycobacteriales</taxon>
        <taxon>Nocardiaceae</taxon>
        <taxon>Rhodococcus</taxon>
    </lineage>
</organism>
<dbReference type="PRINTS" id="PR00033">
    <property type="entry name" value="HTHASNC"/>
</dbReference>
<gene>
    <name evidence="5" type="ORF">CBI38_29030</name>
</gene>
<keyword evidence="2" id="KW-0238">DNA-binding</keyword>
<evidence type="ECO:0000259" key="4">
    <source>
        <dbReference type="PROSITE" id="PS50956"/>
    </source>
</evidence>
<dbReference type="AlphaFoldDB" id="A0A2S2C2A3"/>
<dbReference type="EMBL" id="CP021354">
    <property type="protein sequence ID" value="AWK75000.1"/>
    <property type="molecule type" value="Genomic_DNA"/>
</dbReference>
<dbReference type="Pfam" id="PF13412">
    <property type="entry name" value="HTH_24"/>
    <property type="match status" value="1"/>
</dbReference>
<dbReference type="InterPro" id="IPR019887">
    <property type="entry name" value="Tscrpt_reg_AsnC/Lrp_C"/>
</dbReference>
<keyword evidence="1" id="KW-0805">Transcription regulation</keyword>
<dbReference type="Pfam" id="PF01037">
    <property type="entry name" value="AsnC_trans_reg"/>
    <property type="match status" value="1"/>
</dbReference>
<protein>
    <submittedName>
        <fullName evidence="5">AsnC family transcriptional regulator</fullName>
    </submittedName>
</protein>
<keyword evidence="3" id="KW-0804">Transcription</keyword>
<evidence type="ECO:0000256" key="3">
    <source>
        <dbReference type="ARBA" id="ARBA00023163"/>
    </source>
</evidence>
<dbReference type="OrthoDB" id="9809462at2"/>
<dbReference type="Proteomes" id="UP000245711">
    <property type="component" value="Chromosome"/>
</dbReference>
<dbReference type="InterPro" id="IPR036388">
    <property type="entry name" value="WH-like_DNA-bd_sf"/>
</dbReference>
<evidence type="ECO:0000313" key="6">
    <source>
        <dbReference type="Proteomes" id="UP000245711"/>
    </source>
</evidence>
<dbReference type="SUPFAM" id="SSF54909">
    <property type="entry name" value="Dimeric alpha+beta barrel"/>
    <property type="match status" value="1"/>
</dbReference>
<proteinExistence type="predicted"/>
<dbReference type="PROSITE" id="PS50956">
    <property type="entry name" value="HTH_ASNC_2"/>
    <property type="match status" value="1"/>
</dbReference>